<dbReference type="EMBL" id="BARS01012311">
    <property type="protein sequence ID" value="GAF98777.1"/>
    <property type="molecule type" value="Genomic_DNA"/>
</dbReference>
<evidence type="ECO:0000256" key="1">
    <source>
        <dbReference type="SAM" id="MobiDB-lite"/>
    </source>
</evidence>
<proteinExistence type="predicted"/>
<dbReference type="AlphaFoldDB" id="X0UEE7"/>
<sequence length="31" mass="3511">MGKIKRGFFKNPTMRPGKDPMDIETARGMEA</sequence>
<gene>
    <name evidence="2" type="ORF">S01H1_21993</name>
</gene>
<protein>
    <submittedName>
        <fullName evidence="2">Uncharacterized protein</fullName>
    </submittedName>
</protein>
<organism evidence="2">
    <name type="scientific">marine sediment metagenome</name>
    <dbReference type="NCBI Taxonomy" id="412755"/>
    <lineage>
        <taxon>unclassified sequences</taxon>
        <taxon>metagenomes</taxon>
        <taxon>ecological metagenomes</taxon>
    </lineage>
</organism>
<feature type="non-terminal residue" evidence="2">
    <location>
        <position position="31"/>
    </location>
</feature>
<reference evidence="2" key="1">
    <citation type="journal article" date="2014" name="Front. Microbiol.">
        <title>High frequency of phylogenetically diverse reductive dehalogenase-homologous genes in deep subseafloor sedimentary metagenomes.</title>
        <authorList>
            <person name="Kawai M."/>
            <person name="Futagami T."/>
            <person name="Toyoda A."/>
            <person name="Takaki Y."/>
            <person name="Nishi S."/>
            <person name="Hori S."/>
            <person name="Arai W."/>
            <person name="Tsubouchi T."/>
            <person name="Morono Y."/>
            <person name="Uchiyama I."/>
            <person name="Ito T."/>
            <person name="Fujiyama A."/>
            <person name="Inagaki F."/>
            <person name="Takami H."/>
        </authorList>
    </citation>
    <scope>NUCLEOTIDE SEQUENCE</scope>
    <source>
        <strain evidence="2">Expedition CK06-06</strain>
    </source>
</reference>
<accession>X0UEE7</accession>
<feature type="region of interest" description="Disordered" evidence="1">
    <location>
        <begin position="1"/>
        <end position="31"/>
    </location>
</feature>
<name>X0UEE7_9ZZZZ</name>
<feature type="compositionally biased region" description="Basic and acidic residues" evidence="1">
    <location>
        <begin position="16"/>
        <end position="31"/>
    </location>
</feature>
<comment type="caution">
    <text evidence="2">The sequence shown here is derived from an EMBL/GenBank/DDBJ whole genome shotgun (WGS) entry which is preliminary data.</text>
</comment>
<evidence type="ECO:0000313" key="2">
    <source>
        <dbReference type="EMBL" id="GAF98777.1"/>
    </source>
</evidence>